<protein>
    <submittedName>
        <fullName evidence="1">Uncharacterized protein</fullName>
    </submittedName>
</protein>
<organism evidence="1 2">
    <name type="scientific">Ligilactobacillus pabuli</name>
    <dbReference type="NCBI Taxonomy" id="2886039"/>
    <lineage>
        <taxon>Bacteria</taxon>
        <taxon>Bacillati</taxon>
        <taxon>Bacillota</taxon>
        <taxon>Bacilli</taxon>
        <taxon>Lactobacillales</taxon>
        <taxon>Lactobacillaceae</taxon>
        <taxon>Ligilactobacillus</taxon>
    </lineage>
</organism>
<keyword evidence="2" id="KW-1185">Reference proteome</keyword>
<accession>A0ABQ5JIJ4</accession>
<dbReference type="EMBL" id="BQXH01000010">
    <property type="protein sequence ID" value="GKS81558.1"/>
    <property type="molecule type" value="Genomic_DNA"/>
</dbReference>
<name>A0ABQ5JIJ4_9LACO</name>
<dbReference type="Proteomes" id="UP001055149">
    <property type="component" value="Unassembled WGS sequence"/>
</dbReference>
<dbReference type="RefSeq" id="WP_244055296.1">
    <property type="nucleotide sequence ID" value="NZ_BQXH01000010.1"/>
</dbReference>
<comment type="caution">
    <text evidence="1">The sequence shown here is derived from an EMBL/GenBank/DDBJ whole genome shotgun (WGS) entry which is preliminary data.</text>
</comment>
<gene>
    <name evidence="1" type="ORF">LPAF129_12440</name>
</gene>
<reference evidence="1" key="1">
    <citation type="journal article" date="2022" name="Int. J. Syst. Evol. Microbiol.">
        <title>A novel species of lactic acid bacteria, Ligilactobacillus pabuli sp. nov., isolated from alfalfa silage.</title>
        <authorList>
            <person name="Tohno M."/>
            <person name="Tanizawa Y."/>
            <person name="Sawada H."/>
            <person name="Sakamoto M."/>
            <person name="Ohkuma M."/>
            <person name="Kobayashi H."/>
        </authorList>
    </citation>
    <scope>NUCLEOTIDE SEQUENCE</scope>
    <source>
        <strain evidence="1">AF129</strain>
    </source>
</reference>
<sequence>MKKNASFIAIVTILVLSVISAVIFVKNEYDRKTISRKNESTSVTKIRYNQTYTYDSTKDGSYHPSYIKFIDRSHYVAIPVLNTTEDVAEDGVMVAFLQGKYQKDKNKLQLGYDVHNTTLIFDDNDKFKRGIFEKIESDSSRQSQKAKFPFEENYLKKKGKYYVYRWKTRQGDYPHHATTGFVRLKKSKLDIPSTEKEFIQRYHKKQKHQQE</sequence>
<proteinExistence type="predicted"/>
<evidence type="ECO:0000313" key="1">
    <source>
        <dbReference type="EMBL" id="GKS81558.1"/>
    </source>
</evidence>
<evidence type="ECO:0000313" key="2">
    <source>
        <dbReference type="Proteomes" id="UP001055149"/>
    </source>
</evidence>